<evidence type="ECO:0000313" key="2">
    <source>
        <dbReference type="Proteomes" id="UP001417504"/>
    </source>
</evidence>
<reference evidence="1 2" key="1">
    <citation type="submission" date="2024-01" db="EMBL/GenBank/DDBJ databases">
        <title>Genome assemblies of Stephania.</title>
        <authorList>
            <person name="Yang L."/>
        </authorList>
    </citation>
    <scope>NUCLEOTIDE SEQUENCE [LARGE SCALE GENOMIC DNA]</scope>
    <source>
        <strain evidence="1">QJT</strain>
        <tissue evidence="1">Leaf</tissue>
    </source>
</reference>
<protein>
    <submittedName>
        <fullName evidence="1">Uncharacterized protein</fullName>
    </submittedName>
</protein>
<sequence length="107" mass="12127">MYASDIILWLMETVGTRVGLAKSLLEHHGDSSLPYVPSSTQKLETRIGNGERVCFRTDPWLGTTSLSVDYPLLFQVIRSQKSTVAMMSKPSISTPTTDWHIWQERNE</sequence>
<dbReference type="Proteomes" id="UP001417504">
    <property type="component" value="Unassembled WGS sequence"/>
</dbReference>
<dbReference type="EMBL" id="JBBNAE010000001">
    <property type="protein sequence ID" value="KAK9153600.1"/>
    <property type="molecule type" value="Genomic_DNA"/>
</dbReference>
<comment type="caution">
    <text evidence="1">The sequence shown here is derived from an EMBL/GenBank/DDBJ whole genome shotgun (WGS) entry which is preliminary data.</text>
</comment>
<name>A0AAP0KLU2_9MAGN</name>
<organism evidence="1 2">
    <name type="scientific">Stephania japonica</name>
    <dbReference type="NCBI Taxonomy" id="461633"/>
    <lineage>
        <taxon>Eukaryota</taxon>
        <taxon>Viridiplantae</taxon>
        <taxon>Streptophyta</taxon>
        <taxon>Embryophyta</taxon>
        <taxon>Tracheophyta</taxon>
        <taxon>Spermatophyta</taxon>
        <taxon>Magnoliopsida</taxon>
        <taxon>Ranunculales</taxon>
        <taxon>Menispermaceae</taxon>
        <taxon>Menispermoideae</taxon>
        <taxon>Cissampelideae</taxon>
        <taxon>Stephania</taxon>
    </lineage>
</organism>
<dbReference type="AlphaFoldDB" id="A0AAP0KLU2"/>
<evidence type="ECO:0000313" key="1">
    <source>
        <dbReference type="EMBL" id="KAK9153600.1"/>
    </source>
</evidence>
<proteinExistence type="predicted"/>
<keyword evidence="2" id="KW-1185">Reference proteome</keyword>
<gene>
    <name evidence="1" type="ORF">Sjap_001080</name>
</gene>
<accession>A0AAP0KLU2</accession>